<dbReference type="RefSeq" id="WP_086965920.1">
    <property type="nucleotide sequence ID" value="NZ_FCOJ02000004.1"/>
</dbReference>
<protein>
    <submittedName>
        <fullName evidence="2">Uncharacterized protein</fullName>
    </submittedName>
</protein>
<gene>
    <name evidence="2" type="ORF">AWB82_00877</name>
</gene>
<dbReference type="AlphaFoldDB" id="A0A157ZLM1"/>
<comment type="caution">
    <text evidence="2">The sequence shown here is derived from an EMBL/GenBank/DDBJ whole genome shotgun (WGS) entry which is preliminary data.</text>
</comment>
<evidence type="ECO:0000313" key="2">
    <source>
        <dbReference type="EMBL" id="SAK46405.1"/>
    </source>
</evidence>
<dbReference type="EMBL" id="FCOJ02000004">
    <property type="protein sequence ID" value="SAK46405.1"/>
    <property type="molecule type" value="Genomic_DNA"/>
</dbReference>
<name>A0A157ZLM1_9BURK</name>
<dbReference type="OrthoDB" id="9010520at2"/>
<proteinExistence type="predicted"/>
<feature type="region of interest" description="Disordered" evidence="1">
    <location>
        <begin position="76"/>
        <end position="96"/>
    </location>
</feature>
<keyword evidence="3" id="KW-1185">Reference proteome</keyword>
<evidence type="ECO:0000256" key="1">
    <source>
        <dbReference type="SAM" id="MobiDB-lite"/>
    </source>
</evidence>
<organism evidence="2 3">
    <name type="scientific">Caballeronia glebae</name>
    <dbReference type="NCBI Taxonomy" id="1777143"/>
    <lineage>
        <taxon>Bacteria</taxon>
        <taxon>Pseudomonadati</taxon>
        <taxon>Pseudomonadota</taxon>
        <taxon>Betaproteobacteria</taxon>
        <taxon>Burkholderiales</taxon>
        <taxon>Burkholderiaceae</taxon>
        <taxon>Caballeronia</taxon>
    </lineage>
</organism>
<evidence type="ECO:0000313" key="3">
    <source>
        <dbReference type="Proteomes" id="UP000054596"/>
    </source>
</evidence>
<reference evidence="2" key="1">
    <citation type="submission" date="2016-01" db="EMBL/GenBank/DDBJ databases">
        <authorList>
            <person name="Peeters C."/>
        </authorList>
    </citation>
    <scope>NUCLEOTIDE SEQUENCE [LARGE SCALE GENOMIC DNA]</scope>
    <source>
        <strain evidence="2">LMG 29325</strain>
    </source>
</reference>
<sequence>MSVDQHAQEELAHIGRMIAELERVVIKPRGGPMLHAVMQEEYWQRRIDALMVASTSGLLRRDADALRERLADVFADAHERNTGHAGEPARETGSRR</sequence>
<dbReference type="Proteomes" id="UP000054596">
    <property type="component" value="Unassembled WGS sequence"/>
</dbReference>
<accession>A0A157ZLM1</accession>